<dbReference type="RefSeq" id="WP_188737965.1">
    <property type="nucleotide sequence ID" value="NZ_BMII01000008.1"/>
</dbReference>
<keyword evidence="2" id="KW-1185">Reference proteome</keyword>
<gene>
    <name evidence="1" type="ORF">GCM10011607_11820</name>
</gene>
<dbReference type="InterPro" id="IPR014729">
    <property type="entry name" value="Rossmann-like_a/b/a_fold"/>
</dbReference>
<sequence length="1143" mass="128417">MQFFDLGSLKAGVARQAYQLSEELIAEYVTLLSAGVCLQISTSHGKDSTTITNAAIEAMGRALAGGLIDKDHPLVILTVDTLLEPEPIQCYVDYAHKNVIKRCEELGINVHAKIVTPPFHHQLMILFANAQKLIATSSSGRSADCSKIFKVDSNIRALKGIKASLPLKYQLAPWVSVAGQRSDESARRSSNMSKQGVKSLKADALLTKMKAEGVTSKVFRFAPIGDWMVDDVIAYLTHAGIGINNKRLPGTEIKCYGENFGLLLSIYGEGSNERCELVTSEDEKPKQNGCGKIARFGCVTCGMVSEDKSAKELNEYTRWSRFGDSTLRFRDYLTRVSDDINCRAFHARAYDRSGNNNVFLQPNVLKASVLEKLVWYASQITLDSLKIHEDFVTLYEAGNTESDIGIKDILQDTSLTTSVRQQYVEMYTNRMLKGPMFELFSYKHGVLLSLLWSLHGITALPYRPLAIWDAVLKGKRLPYPLTNAELNAKRSLQGLLSFQDELRTQSIPDAVVAQLFTPSKYSFNELKTMHGELLNSSYLKSLLPFSLSDYWADASVQTHQQHDLQLFSQSTSANTRKVRLTYRLDLATSKDVVNAKCLQSGKTIDLNANKSLLNVCLDLARHNYAENGSEAALQNNQYQLVSDHEFSDQTLFTSDIAYYSERKRAKSAKTRQFSERKRVYDKSLGRYVPGRASLKMYSVNERASEVEQRINTVSYWLPDYKINQSINVGTSELDANDLSLNFIFDDELFTLWLNDGGIDRLLRHHDTVLTNRIIDRKPIREFYGTGPVYTITNTTGLSVSMRLESNFVSTLKRTEIFHQAGLFNLANMKLERLLEINNIITMNEHRAQKVEHLLATRFIKHIERRKMKQRLAKVNDNIALSSVLDRLGEFAGHYLRISKSFLAAKVYASFNSDAELRAAKLSMWLNEYAGVISDPNMALKTLAIKDEADEITESFDDFNVFLAEFSKNIENIKVTLTDFARILGIALDELIGMANNSALTLNIQGYSYIAGGQTKVSVNDIAQFVSLHVERTNRHLIEHHLVQALAYANHNDYLGHGIISDISSANTEAKKNKRYENSIYQFQNAMERCVIKNLEPFSVLLNYNPTSIKGAAVTKLKATVKTAKLAVLMKNNINQFNTLLSAS</sequence>
<reference evidence="2" key="1">
    <citation type="journal article" date="2019" name="Int. J. Syst. Evol. Microbiol.">
        <title>The Global Catalogue of Microorganisms (GCM) 10K type strain sequencing project: providing services to taxonomists for standard genome sequencing and annotation.</title>
        <authorList>
            <consortium name="The Broad Institute Genomics Platform"/>
            <consortium name="The Broad Institute Genome Sequencing Center for Infectious Disease"/>
            <person name="Wu L."/>
            <person name="Ma J."/>
        </authorList>
    </citation>
    <scope>NUCLEOTIDE SEQUENCE [LARGE SCALE GENOMIC DNA]</scope>
    <source>
        <strain evidence="2">CGMCC 1.15339</strain>
    </source>
</reference>
<dbReference type="Gene3D" id="3.40.50.620">
    <property type="entry name" value="HUPs"/>
    <property type="match status" value="1"/>
</dbReference>
<dbReference type="SUPFAM" id="SSF52402">
    <property type="entry name" value="Adenine nucleotide alpha hydrolases-like"/>
    <property type="match status" value="1"/>
</dbReference>
<accession>A0ABQ1IV90</accession>
<organism evidence="1 2">
    <name type="scientific">Shewanella inventionis</name>
    <dbReference type="NCBI Taxonomy" id="1738770"/>
    <lineage>
        <taxon>Bacteria</taxon>
        <taxon>Pseudomonadati</taxon>
        <taxon>Pseudomonadota</taxon>
        <taxon>Gammaproteobacteria</taxon>
        <taxon>Alteromonadales</taxon>
        <taxon>Shewanellaceae</taxon>
        <taxon>Shewanella</taxon>
    </lineage>
</organism>
<dbReference type="Proteomes" id="UP000617555">
    <property type="component" value="Unassembled WGS sequence"/>
</dbReference>
<evidence type="ECO:0000313" key="2">
    <source>
        <dbReference type="Proteomes" id="UP000617555"/>
    </source>
</evidence>
<name>A0ABQ1IV90_9GAMM</name>
<comment type="caution">
    <text evidence="1">The sequence shown here is derived from an EMBL/GenBank/DDBJ whole genome shotgun (WGS) entry which is preliminary data.</text>
</comment>
<protein>
    <recommendedName>
        <fullName evidence="3">Phosphoadenosine phosphosulfate reductase</fullName>
    </recommendedName>
</protein>
<evidence type="ECO:0008006" key="3">
    <source>
        <dbReference type="Google" id="ProtNLM"/>
    </source>
</evidence>
<evidence type="ECO:0000313" key="1">
    <source>
        <dbReference type="EMBL" id="GGB52963.1"/>
    </source>
</evidence>
<dbReference type="EMBL" id="BMII01000008">
    <property type="protein sequence ID" value="GGB52963.1"/>
    <property type="molecule type" value="Genomic_DNA"/>
</dbReference>
<proteinExistence type="predicted"/>